<organism evidence="2 3">
    <name type="scientific">Portunus trituberculatus</name>
    <name type="common">Swimming crab</name>
    <name type="synonym">Neptunus trituberculatus</name>
    <dbReference type="NCBI Taxonomy" id="210409"/>
    <lineage>
        <taxon>Eukaryota</taxon>
        <taxon>Metazoa</taxon>
        <taxon>Ecdysozoa</taxon>
        <taxon>Arthropoda</taxon>
        <taxon>Crustacea</taxon>
        <taxon>Multicrustacea</taxon>
        <taxon>Malacostraca</taxon>
        <taxon>Eumalacostraca</taxon>
        <taxon>Eucarida</taxon>
        <taxon>Decapoda</taxon>
        <taxon>Pleocyemata</taxon>
        <taxon>Brachyura</taxon>
        <taxon>Eubrachyura</taxon>
        <taxon>Portunoidea</taxon>
        <taxon>Portunidae</taxon>
        <taxon>Portuninae</taxon>
        <taxon>Portunus</taxon>
    </lineage>
</organism>
<dbReference type="Proteomes" id="UP000324222">
    <property type="component" value="Unassembled WGS sequence"/>
</dbReference>
<gene>
    <name evidence="2" type="ORF">E2C01_056827</name>
</gene>
<name>A0A5B7H075_PORTR</name>
<evidence type="ECO:0000256" key="1">
    <source>
        <dbReference type="SAM" id="MobiDB-lite"/>
    </source>
</evidence>
<protein>
    <submittedName>
        <fullName evidence="2">Uncharacterized protein</fullName>
    </submittedName>
</protein>
<proteinExistence type="predicted"/>
<accession>A0A5B7H075</accession>
<evidence type="ECO:0000313" key="3">
    <source>
        <dbReference type="Proteomes" id="UP000324222"/>
    </source>
</evidence>
<dbReference type="AlphaFoldDB" id="A0A5B7H075"/>
<feature type="region of interest" description="Disordered" evidence="1">
    <location>
        <begin position="64"/>
        <end position="96"/>
    </location>
</feature>
<reference evidence="2 3" key="1">
    <citation type="submission" date="2019-05" db="EMBL/GenBank/DDBJ databases">
        <title>Another draft genome of Portunus trituberculatus and its Hox gene families provides insights of decapod evolution.</title>
        <authorList>
            <person name="Jeong J.-H."/>
            <person name="Song I."/>
            <person name="Kim S."/>
            <person name="Choi T."/>
            <person name="Kim D."/>
            <person name="Ryu S."/>
            <person name="Kim W."/>
        </authorList>
    </citation>
    <scope>NUCLEOTIDE SEQUENCE [LARGE SCALE GENOMIC DNA]</scope>
    <source>
        <tissue evidence="2">Muscle</tissue>
    </source>
</reference>
<evidence type="ECO:0000313" key="2">
    <source>
        <dbReference type="EMBL" id="MPC62737.1"/>
    </source>
</evidence>
<sequence>MGGECRWVGTAAGSLVDTRVRMYAKVCMLESLASLLRGCTRGTAGWHCTPPSLATSPVMHCPRAPPGPTYPLEVPTHTRHSEGSKPRPTVASLGPR</sequence>
<comment type="caution">
    <text evidence="2">The sequence shown here is derived from an EMBL/GenBank/DDBJ whole genome shotgun (WGS) entry which is preliminary data.</text>
</comment>
<dbReference type="EMBL" id="VSRR010020006">
    <property type="protein sequence ID" value="MPC62737.1"/>
    <property type="molecule type" value="Genomic_DNA"/>
</dbReference>
<keyword evidence="3" id="KW-1185">Reference proteome</keyword>